<dbReference type="RefSeq" id="WP_127787326.1">
    <property type="nucleotide sequence ID" value="NZ_SACL01000003.1"/>
</dbReference>
<dbReference type="InterPro" id="IPR037119">
    <property type="entry name" value="Haem_oxidase_HugZ-like_sf"/>
</dbReference>
<keyword evidence="4" id="KW-1185">Reference proteome</keyword>
<protein>
    <submittedName>
        <fullName evidence="3">DUF2470 domain-containing protein</fullName>
    </submittedName>
</protein>
<accession>A0A437MGA2</accession>
<dbReference type="Pfam" id="PF10615">
    <property type="entry name" value="DUF2470"/>
    <property type="match status" value="1"/>
</dbReference>
<proteinExistence type="predicted"/>
<evidence type="ECO:0000259" key="2">
    <source>
        <dbReference type="Pfam" id="PF10615"/>
    </source>
</evidence>
<evidence type="ECO:0000259" key="1">
    <source>
        <dbReference type="Pfam" id="PF01243"/>
    </source>
</evidence>
<evidence type="ECO:0000313" key="4">
    <source>
        <dbReference type="Proteomes" id="UP000282957"/>
    </source>
</evidence>
<reference evidence="3 4" key="1">
    <citation type="submission" date="2019-01" db="EMBL/GenBank/DDBJ databases">
        <authorList>
            <person name="Chen W.-M."/>
        </authorList>
    </citation>
    <scope>NUCLEOTIDE SEQUENCE [LARGE SCALE GENOMIC DNA]</scope>
    <source>
        <strain evidence="3 4">CCP-6</strain>
    </source>
</reference>
<dbReference type="Gene3D" id="3.20.180.10">
    <property type="entry name" value="PNP-oxidase-like"/>
    <property type="match status" value="1"/>
</dbReference>
<dbReference type="InterPro" id="IPR012349">
    <property type="entry name" value="Split_barrel_FMN-bd"/>
</dbReference>
<dbReference type="SUPFAM" id="SSF50475">
    <property type="entry name" value="FMN-binding split barrel"/>
    <property type="match status" value="1"/>
</dbReference>
<dbReference type="PANTHER" id="PTHR13343">
    <property type="entry name" value="CREG1 PROTEIN"/>
    <property type="match status" value="1"/>
</dbReference>
<dbReference type="InterPro" id="IPR011576">
    <property type="entry name" value="Pyridox_Oxase_N"/>
</dbReference>
<dbReference type="Pfam" id="PF01243">
    <property type="entry name" value="PNPOx_N"/>
    <property type="match status" value="1"/>
</dbReference>
<dbReference type="GO" id="GO:0005737">
    <property type="term" value="C:cytoplasm"/>
    <property type="evidence" value="ECO:0007669"/>
    <property type="project" value="UniProtKB-ARBA"/>
</dbReference>
<sequence>MEADHPFTARCLLRAAPAATLATQQEGQPFASLVTHAVAPDGSVLLFLSMLSQHTRHLVAEPRCSLMAVGYAPGPNPQTAPRVTVTGLAEKVDDPALKARWLARHPYAAQYAGFGDFALWRIRPVQALLVAGFAAAHRLRQADYMPDPAAVAAIAAAEPGVIQHMNEDHRDAMAAIAGDDRDWRMVGLDVDGCDLAAGEATFRLGFSAPVADAGAVRRELVEATRRARAG</sequence>
<dbReference type="InterPro" id="IPR019595">
    <property type="entry name" value="DUF2470"/>
</dbReference>
<dbReference type="Proteomes" id="UP000282957">
    <property type="component" value="Unassembled WGS sequence"/>
</dbReference>
<dbReference type="Gene3D" id="2.30.110.10">
    <property type="entry name" value="Electron Transport, Fmn-binding Protein, Chain A"/>
    <property type="match status" value="1"/>
</dbReference>
<feature type="domain" description="DUF2470" evidence="2">
    <location>
        <begin position="160"/>
        <end position="222"/>
    </location>
</feature>
<feature type="domain" description="Pyridoxamine 5'-phosphate oxidase N-terminal" evidence="1">
    <location>
        <begin position="10"/>
        <end position="129"/>
    </location>
</feature>
<dbReference type="OrthoDB" id="9814594at2"/>
<name>A0A437MGA2_9PROT</name>
<comment type="caution">
    <text evidence="3">The sequence shown here is derived from an EMBL/GenBank/DDBJ whole genome shotgun (WGS) entry which is preliminary data.</text>
</comment>
<dbReference type="PANTHER" id="PTHR13343:SF17">
    <property type="entry name" value="CELLULAR REPRESSOR OF E1A-STIMULATED GENES, ISOFORM A"/>
    <property type="match status" value="1"/>
</dbReference>
<dbReference type="EMBL" id="SACL01000003">
    <property type="protein sequence ID" value="RVT96674.1"/>
    <property type="molecule type" value="Genomic_DNA"/>
</dbReference>
<dbReference type="AlphaFoldDB" id="A0A437MGA2"/>
<evidence type="ECO:0000313" key="3">
    <source>
        <dbReference type="EMBL" id="RVT96674.1"/>
    </source>
</evidence>
<gene>
    <name evidence="3" type="ORF">EOD42_09665</name>
</gene>
<organism evidence="3 4">
    <name type="scientific">Rhodovarius crocodyli</name>
    <dbReference type="NCBI Taxonomy" id="1979269"/>
    <lineage>
        <taxon>Bacteria</taxon>
        <taxon>Pseudomonadati</taxon>
        <taxon>Pseudomonadota</taxon>
        <taxon>Alphaproteobacteria</taxon>
        <taxon>Acetobacterales</taxon>
        <taxon>Roseomonadaceae</taxon>
        <taxon>Rhodovarius</taxon>
    </lineage>
</organism>